<accession>A0A0F9LFT9</accession>
<protein>
    <submittedName>
        <fullName evidence="1">Uncharacterized protein</fullName>
    </submittedName>
</protein>
<dbReference type="AlphaFoldDB" id="A0A0F9LFT9"/>
<gene>
    <name evidence="1" type="ORF">LCGC14_1585730</name>
</gene>
<organism evidence="1">
    <name type="scientific">marine sediment metagenome</name>
    <dbReference type="NCBI Taxonomy" id="412755"/>
    <lineage>
        <taxon>unclassified sequences</taxon>
        <taxon>metagenomes</taxon>
        <taxon>ecological metagenomes</taxon>
    </lineage>
</organism>
<name>A0A0F9LFT9_9ZZZZ</name>
<dbReference type="EMBL" id="LAZR01012533">
    <property type="protein sequence ID" value="KKM26340.1"/>
    <property type="molecule type" value="Genomic_DNA"/>
</dbReference>
<comment type="caution">
    <text evidence="1">The sequence shown here is derived from an EMBL/GenBank/DDBJ whole genome shotgun (WGS) entry which is preliminary data.</text>
</comment>
<proteinExistence type="predicted"/>
<sequence>MKNTHYLIVKLIPDQKDSDNEMLMAKQEGCYEAESLSELALILLELTSGK</sequence>
<evidence type="ECO:0000313" key="1">
    <source>
        <dbReference type="EMBL" id="KKM26340.1"/>
    </source>
</evidence>
<reference evidence="1" key="1">
    <citation type="journal article" date="2015" name="Nature">
        <title>Complex archaea that bridge the gap between prokaryotes and eukaryotes.</title>
        <authorList>
            <person name="Spang A."/>
            <person name="Saw J.H."/>
            <person name="Jorgensen S.L."/>
            <person name="Zaremba-Niedzwiedzka K."/>
            <person name="Martijn J."/>
            <person name="Lind A.E."/>
            <person name="van Eijk R."/>
            <person name="Schleper C."/>
            <person name="Guy L."/>
            <person name="Ettema T.J."/>
        </authorList>
    </citation>
    <scope>NUCLEOTIDE SEQUENCE</scope>
</reference>